<keyword evidence="1" id="KW-0812">Transmembrane</keyword>
<gene>
    <name evidence="2" type="ORF">EV645_2885</name>
</gene>
<evidence type="ECO:0000313" key="2">
    <source>
        <dbReference type="EMBL" id="RZU15349.1"/>
    </source>
</evidence>
<proteinExistence type="predicted"/>
<keyword evidence="3" id="KW-1185">Reference proteome</keyword>
<evidence type="ECO:0000256" key="1">
    <source>
        <dbReference type="SAM" id="Phobius"/>
    </source>
</evidence>
<keyword evidence="1" id="KW-1133">Transmembrane helix</keyword>
<dbReference type="Pfam" id="PF06149">
    <property type="entry name" value="DUF969"/>
    <property type="match status" value="1"/>
</dbReference>
<keyword evidence="1" id="KW-0472">Membrane</keyword>
<dbReference type="Proteomes" id="UP000292027">
    <property type="component" value="Unassembled WGS sequence"/>
</dbReference>
<feature type="transmembrane region" description="Helical" evidence="1">
    <location>
        <begin position="56"/>
        <end position="74"/>
    </location>
</feature>
<feature type="transmembrane region" description="Helical" evidence="1">
    <location>
        <begin position="164"/>
        <end position="184"/>
    </location>
</feature>
<dbReference type="AlphaFoldDB" id="A0A4Q7WZW6"/>
<dbReference type="InterPro" id="IPR010374">
    <property type="entry name" value="DUF969"/>
</dbReference>
<dbReference type="OrthoDB" id="80065at2"/>
<comment type="caution">
    <text evidence="2">The sequence shown here is derived from an EMBL/GenBank/DDBJ whole genome shotgun (WGS) entry which is preliminary data.</text>
</comment>
<dbReference type="EMBL" id="SHKR01000012">
    <property type="protein sequence ID" value="RZU15349.1"/>
    <property type="molecule type" value="Genomic_DNA"/>
</dbReference>
<sequence length="237" mass="25162">MWVLLAIAVVVVGFALRINSMLVVTAAGIVAGLIGGLSPVKILNAFGDGFAGSRSVTVFIVTLPVIGLIERYGLQHQARKLISKLKVLTTGRLLALYMLIRQGTAAVGLTSIGGYAQAVRPLIHPMAAGAAERKYGKLPEKMQEKIKGFAASADTVGVFFGEDIFVAIGSILLITGFVDTTYGLKLEAIDIAVWAIPTGICALLIHGSRLWLLDRTLDKMAAQADAEAEDEDEEVAR</sequence>
<evidence type="ECO:0000313" key="3">
    <source>
        <dbReference type="Proteomes" id="UP000292027"/>
    </source>
</evidence>
<feature type="transmembrane region" description="Helical" evidence="1">
    <location>
        <begin position="191"/>
        <end position="212"/>
    </location>
</feature>
<organism evidence="2 3">
    <name type="scientific">Kribbella rubisoli</name>
    <dbReference type="NCBI Taxonomy" id="3075929"/>
    <lineage>
        <taxon>Bacteria</taxon>
        <taxon>Bacillati</taxon>
        <taxon>Actinomycetota</taxon>
        <taxon>Actinomycetes</taxon>
        <taxon>Propionibacteriales</taxon>
        <taxon>Kribbellaceae</taxon>
        <taxon>Kribbella</taxon>
    </lineage>
</organism>
<dbReference type="RefSeq" id="WP_130443862.1">
    <property type="nucleotide sequence ID" value="NZ_SHKR01000012.1"/>
</dbReference>
<accession>A0A4Q7WZW6</accession>
<name>A0A4Q7WZW6_9ACTN</name>
<protein>
    <submittedName>
        <fullName evidence="2">Membrane protein</fullName>
    </submittedName>
</protein>
<reference evidence="2 3" key="1">
    <citation type="journal article" date="2015" name="Stand. Genomic Sci.">
        <title>Genomic Encyclopedia of Bacterial and Archaeal Type Strains, Phase III: the genomes of soil and plant-associated and newly described type strains.</title>
        <authorList>
            <person name="Whitman W.B."/>
            <person name="Woyke T."/>
            <person name="Klenk H.P."/>
            <person name="Zhou Y."/>
            <person name="Lilburn T.G."/>
            <person name="Beck B.J."/>
            <person name="De Vos P."/>
            <person name="Vandamme P."/>
            <person name="Eisen J.A."/>
            <person name="Garrity G."/>
            <person name="Hugenholtz P."/>
            <person name="Kyrpides N.C."/>
        </authorList>
    </citation>
    <scope>NUCLEOTIDE SEQUENCE [LARGE SCALE GENOMIC DNA]</scope>
    <source>
        <strain evidence="2 3">VKM Ac-2540</strain>
    </source>
</reference>